<protein>
    <recommendedName>
        <fullName evidence="4">ABC transmembrane type-1 domain-containing protein</fullName>
    </recommendedName>
</protein>
<feature type="transmembrane region" description="Helical" evidence="1">
    <location>
        <begin position="20"/>
        <end position="45"/>
    </location>
</feature>
<gene>
    <name evidence="2" type="ORF">EJB05_15124</name>
</gene>
<keyword evidence="1" id="KW-0812">Transmembrane</keyword>
<proteinExistence type="predicted"/>
<comment type="caution">
    <text evidence="2">The sequence shown here is derived from an EMBL/GenBank/DDBJ whole genome shotgun (WGS) entry which is preliminary data.</text>
</comment>
<feature type="transmembrane region" description="Helical" evidence="1">
    <location>
        <begin position="100"/>
        <end position="122"/>
    </location>
</feature>
<feature type="non-terminal residue" evidence="2">
    <location>
        <position position="1"/>
    </location>
</feature>
<evidence type="ECO:0000313" key="3">
    <source>
        <dbReference type="Proteomes" id="UP000324897"/>
    </source>
</evidence>
<accession>A0A5J9W0Y9</accession>
<keyword evidence="1" id="KW-0472">Membrane</keyword>
<sequence>MQLADITRTINYLWLTPLHLAVALAPLHTYVGAAATLAALVLASARSMSRYQTLMMAAGDMRVKAVNEMLGSMRAIMHAAGVRAPLPVARRRRAARRVRLGRPVHAVWSTPVLLFALCISGAHGHRCSSGCTPIAAASVALMAALSLLVACVGLLDQRAWRRTYITVITVLIGTCLVAWPSIVAIFPLMALNFWYLVRSAP</sequence>
<keyword evidence="1" id="KW-1133">Transmembrane helix</keyword>
<dbReference type="AlphaFoldDB" id="A0A5J9W0Y9"/>
<feature type="transmembrane region" description="Helical" evidence="1">
    <location>
        <begin position="134"/>
        <end position="155"/>
    </location>
</feature>
<organism evidence="2 3">
    <name type="scientific">Eragrostis curvula</name>
    <name type="common">weeping love grass</name>
    <dbReference type="NCBI Taxonomy" id="38414"/>
    <lineage>
        <taxon>Eukaryota</taxon>
        <taxon>Viridiplantae</taxon>
        <taxon>Streptophyta</taxon>
        <taxon>Embryophyta</taxon>
        <taxon>Tracheophyta</taxon>
        <taxon>Spermatophyta</taxon>
        <taxon>Magnoliopsida</taxon>
        <taxon>Liliopsida</taxon>
        <taxon>Poales</taxon>
        <taxon>Poaceae</taxon>
        <taxon>PACMAD clade</taxon>
        <taxon>Chloridoideae</taxon>
        <taxon>Eragrostideae</taxon>
        <taxon>Eragrostidinae</taxon>
        <taxon>Eragrostis</taxon>
    </lineage>
</organism>
<evidence type="ECO:0000313" key="2">
    <source>
        <dbReference type="EMBL" id="TVU41593.1"/>
    </source>
</evidence>
<name>A0A5J9W0Y9_9POAL</name>
<dbReference type="Gramene" id="TVU41593">
    <property type="protein sequence ID" value="TVU41593"/>
    <property type="gene ID" value="EJB05_15124"/>
</dbReference>
<dbReference type="EMBL" id="RWGY01000007">
    <property type="protein sequence ID" value="TVU41593.1"/>
    <property type="molecule type" value="Genomic_DNA"/>
</dbReference>
<evidence type="ECO:0000256" key="1">
    <source>
        <dbReference type="SAM" id="Phobius"/>
    </source>
</evidence>
<evidence type="ECO:0008006" key="4">
    <source>
        <dbReference type="Google" id="ProtNLM"/>
    </source>
</evidence>
<keyword evidence="3" id="KW-1185">Reference proteome</keyword>
<reference evidence="2 3" key="1">
    <citation type="journal article" date="2019" name="Sci. Rep.">
        <title>A high-quality genome of Eragrostis curvula grass provides insights into Poaceae evolution and supports new strategies to enhance forage quality.</title>
        <authorList>
            <person name="Carballo J."/>
            <person name="Santos B.A.C.M."/>
            <person name="Zappacosta D."/>
            <person name="Garbus I."/>
            <person name="Selva J.P."/>
            <person name="Gallo C.A."/>
            <person name="Diaz A."/>
            <person name="Albertini E."/>
            <person name="Caccamo M."/>
            <person name="Echenique V."/>
        </authorList>
    </citation>
    <scope>NUCLEOTIDE SEQUENCE [LARGE SCALE GENOMIC DNA]</scope>
    <source>
        <strain evidence="3">cv. Victoria</strain>
        <tissue evidence="2">Leaf</tissue>
    </source>
</reference>
<dbReference type="Proteomes" id="UP000324897">
    <property type="component" value="Chromosome 4"/>
</dbReference>
<feature type="transmembrane region" description="Helical" evidence="1">
    <location>
        <begin position="167"/>
        <end position="195"/>
    </location>
</feature>